<evidence type="ECO:0000313" key="3">
    <source>
        <dbReference type="Proteomes" id="UP000237000"/>
    </source>
</evidence>
<dbReference type="InParanoid" id="A0A2P5FCY8"/>
<keyword evidence="3" id="KW-1185">Reference proteome</keyword>
<reference evidence="3" key="1">
    <citation type="submission" date="2016-06" db="EMBL/GenBank/DDBJ databases">
        <title>Parallel loss of symbiosis genes in relatives of nitrogen-fixing non-legume Parasponia.</title>
        <authorList>
            <person name="Van Velzen R."/>
            <person name="Holmer R."/>
            <person name="Bu F."/>
            <person name="Rutten L."/>
            <person name="Van Zeijl A."/>
            <person name="Liu W."/>
            <person name="Santuari L."/>
            <person name="Cao Q."/>
            <person name="Sharma T."/>
            <person name="Shen D."/>
            <person name="Roswanjaya Y."/>
            <person name="Wardhani T."/>
            <person name="Kalhor M.S."/>
            <person name="Jansen J."/>
            <person name="Van den Hoogen J."/>
            <person name="Gungor B."/>
            <person name="Hartog M."/>
            <person name="Hontelez J."/>
            <person name="Verver J."/>
            <person name="Yang W.-C."/>
            <person name="Schijlen E."/>
            <person name="Repin R."/>
            <person name="Schilthuizen M."/>
            <person name="Schranz E."/>
            <person name="Heidstra R."/>
            <person name="Miyata K."/>
            <person name="Fedorova E."/>
            <person name="Kohlen W."/>
            <person name="Bisseling T."/>
            <person name="Smit S."/>
            <person name="Geurts R."/>
        </authorList>
    </citation>
    <scope>NUCLEOTIDE SEQUENCE [LARGE SCALE GENOMIC DNA]</scope>
    <source>
        <strain evidence="3">cv. RG33-2</strain>
    </source>
</reference>
<name>A0A2P5FCY8_TREOI</name>
<comment type="caution">
    <text evidence="2">The sequence shown here is derived from an EMBL/GenBank/DDBJ whole genome shotgun (WGS) entry which is preliminary data.</text>
</comment>
<accession>A0A2P5FCY8</accession>
<proteinExistence type="predicted"/>
<dbReference type="OrthoDB" id="1740574at2759"/>
<evidence type="ECO:0000313" key="2">
    <source>
        <dbReference type="EMBL" id="PON95660.1"/>
    </source>
</evidence>
<dbReference type="AlphaFoldDB" id="A0A2P5FCY8"/>
<sequence length="76" mass="8405">MSQPPRYRQKPRRMSGLFVPGEENLGPWKNQISELAAASGLASDDPQTTLVLATNKNKQTGHSSRLLAISRRLGHH</sequence>
<dbReference type="Proteomes" id="UP000237000">
    <property type="component" value="Unassembled WGS sequence"/>
</dbReference>
<evidence type="ECO:0000256" key="1">
    <source>
        <dbReference type="SAM" id="MobiDB-lite"/>
    </source>
</evidence>
<gene>
    <name evidence="2" type="ORF">TorRG33x02_084890</name>
</gene>
<feature type="region of interest" description="Disordered" evidence="1">
    <location>
        <begin position="1"/>
        <end position="22"/>
    </location>
</feature>
<organism evidence="2 3">
    <name type="scientific">Trema orientale</name>
    <name type="common">Charcoal tree</name>
    <name type="synonym">Celtis orientalis</name>
    <dbReference type="NCBI Taxonomy" id="63057"/>
    <lineage>
        <taxon>Eukaryota</taxon>
        <taxon>Viridiplantae</taxon>
        <taxon>Streptophyta</taxon>
        <taxon>Embryophyta</taxon>
        <taxon>Tracheophyta</taxon>
        <taxon>Spermatophyta</taxon>
        <taxon>Magnoliopsida</taxon>
        <taxon>eudicotyledons</taxon>
        <taxon>Gunneridae</taxon>
        <taxon>Pentapetalae</taxon>
        <taxon>rosids</taxon>
        <taxon>fabids</taxon>
        <taxon>Rosales</taxon>
        <taxon>Cannabaceae</taxon>
        <taxon>Trema</taxon>
    </lineage>
</organism>
<dbReference type="EMBL" id="JXTC01000043">
    <property type="protein sequence ID" value="PON95660.1"/>
    <property type="molecule type" value="Genomic_DNA"/>
</dbReference>
<protein>
    <submittedName>
        <fullName evidence="2">Uncharacterized protein</fullName>
    </submittedName>
</protein>